<accession>A0ABN1MFW0</accession>
<organism evidence="3 4">
    <name type="scientific">Gangjinia marincola</name>
    <dbReference type="NCBI Taxonomy" id="578463"/>
    <lineage>
        <taxon>Bacteria</taxon>
        <taxon>Pseudomonadati</taxon>
        <taxon>Bacteroidota</taxon>
        <taxon>Flavobacteriia</taxon>
        <taxon>Flavobacteriales</taxon>
        <taxon>Flavobacteriaceae</taxon>
        <taxon>Gangjinia</taxon>
    </lineage>
</organism>
<dbReference type="Gene3D" id="3.30.910.20">
    <property type="entry name" value="Skp domain"/>
    <property type="match status" value="1"/>
</dbReference>
<evidence type="ECO:0000313" key="4">
    <source>
        <dbReference type="Proteomes" id="UP001500507"/>
    </source>
</evidence>
<dbReference type="EMBL" id="BAAAFG010000013">
    <property type="protein sequence ID" value="GAA0872042.1"/>
    <property type="molecule type" value="Genomic_DNA"/>
</dbReference>
<dbReference type="RefSeq" id="WP_343764863.1">
    <property type="nucleotide sequence ID" value="NZ_BAAAFG010000013.1"/>
</dbReference>
<sequence length="152" mass="17836">MSSSKSYIVTIDMNAVIAALIDINKVNLDIEQYRNQLSKKTEQRTTDFENMIAKINENYHDDLKEDIDKVLEREQKKLKMELTVQMIEHLTLVEAKRENIMQPIHDKIEKVVRQLIDERGITQVINHGAHLYYTSPDQDITQDVIQRLTLED</sequence>
<gene>
    <name evidence="3" type="ORF">GCM10009117_11890</name>
</gene>
<protein>
    <recommendedName>
        <fullName evidence="5">OmpH family outer membrane protein</fullName>
    </recommendedName>
</protein>
<dbReference type="PANTHER" id="PTHR35089:SF1">
    <property type="entry name" value="CHAPERONE PROTEIN SKP"/>
    <property type="match status" value="1"/>
</dbReference>
<dbReference type="InterPro" id="IPR024930">
    <property type="entry name" value="Skp_dom_sf"/>
</dbReference>
<evidence type="ECO:0000256" key="2">
    <source>
        <dbReference type="ARBA" id="ARBA00022729"/>
    </source>
</evidence>
<dbReference type="Pfam" id="PF03938">
    <property type="entry name" value="OmpH"/>
    <property type="match status" value="1"/>
</dbReference>
<name>A0ABN1MFW0_9FLAO</name>
<evidence type="ECO:0000313" key="3">
    <source>
        <dbReference type="EMBL" id="GAA0872042.1"/>
    </source>
</evidence>
<dbReference type="SMART" id="SM00935">
    <property type="entry name" value="OmpH"/>
    <property type="match status" value="1"/>
</dbReference>
<evidence type="ECO:0000256" key="1">
    <source>
        <dbReference type="ARBA" id="ARBA00009091"/>
    </source>
</evidence>
<dbReference type="PANTHER" id="PTHR35089">
    <property type="entry name" value="CHAPERONE PROTEIN SKP"/>
    <property type="match status" value="1"/>
</dbReference>
<keyword evidence="4" id="KW-1185">Reference proteome</keyword>
<keyword evidence="2" id="KW-0732">Signal</keyword>
<dbReference type="SUPFAM" id="SSF111384">
    <property type="entry name" value="OmpH-like"/>
    <property type="match status" value="1"/>
</dbReference>
<evidence type="ECO:0008006" key="5">
    <source>
        <dbReference type="Google" id="ProtNLM"/>
    </source>
</evidence>
<dbReference type="InterPro" id="IPR005632">
    <property type="entry name" value="Chaperone_Skp"/>
</dbReference>
<dbReference type="Proteomes" id="UP001500507">
    <property type="component" value="Unassembled WGS sequence"/>
</dbReference>
<proteinExistence type="inferred from homology"/>
<reference evidence="3 4" key="1">
    <citation type="journal article" date="2019" name="Int. J. Syst. Evol. Microbiol.">
        <title>The Global Catalogue of Microorganisms (GCM) 10K type strain sequencing project: providing services to taxonomists for standard genome sequencing and annotation.</title>
        <authorList>
            <consortium name="The Broad Institute Genomics Platform"/>
            <consortium name="The Broad Institute Genome Sequencing Center for Infectious Disease"/>
            <person name="Wu L."/>
            <person name="Ma J."/>
        </authorList>
    </citation>
    <scope>NUCLEOTIDE SEQUENCE [LARGE SCALE GENOMIC DNA]</scope>
    <source>
        <strain evidence="3 4">JCM 16082</strain>
    </source>
</reference>
<comment type="similarity">
    <text evidence="1">Belongs to the Skp family.</text>
</comment>
<comment type="caution">
    <text evidence="3">The sequence shown here is derived from an EMBL/GenBank/DDBJ whole genome shotgun (WGS) entry which is preliminary data.</text>
</comment>